<dbReference type="Proteomes" id="UP000243077">
    <property type="component" value="Chromosome"/>
</dbReference>
<comment type="similarity">
    <text evidence="2 9">Belongs to the ABC-2 integral membrane protein family.</text>
</comment>
<dbReference type="GO" id="GO:0140359">
    <property type="term" value="F:ABC-type transporter activity"/>
    <property type="evidence" value="ECO:0007669"/>
    <property type="project" value="InterPro"/>
</dbReference>
<dbReference type="OrthoDB" id="9789409at2"/>
<protein>
    <recommendedName>
        <fullName evidence="9">Transport permease protein</fullName>
    </recommendedName>
</protein>
<dbReference type="InterPro" id="IPR047817">
    <property type="entry name" value="ABC2_TM_bact-type"/>
</dbReference>
<dbReference type="PANTHER" id="PTHR30413">
    <property type="entry name" value="INNER MEMBRANE TRANSPORT PERMEASE"/>
    <property type="match status" value="1"/>
</dbReference>
<keyword evidence="8 9" id="KW-0472">Membrane</keyword>
<evidence type="ECO:0000256" key="3">
    <source>
        <dbReference type="ARBA" id="ARBA00022448"/>
    </source>
</evidence>
<dbReference type="GO" id="GO:0005886">
    <property type="term" value="C:plasma membrane"/>
    <property type="evidence" value="ECO:0007669"/>
    <property type="project" value="UniProtKB-SubCell"/>
</dbReference>
<evidence type="ECO:0000256" key="6">
    <source>
        <dbReference type="ARBA" id="ARBA00022692"/>
    </source>
</evidence>
<feature type="transmembrane region" description="Helical" evidence="9">
    <location>
        <begin position="83"/>
        <end position="102"/>
    </location>
</feature>
<evidence type="ECO:0000256" key="1">
    <source>
        <dbReference type="ARBA" id="ARBA00004429"/>
    </source>
</evidence>
<dbReference type="KEGG" id="psai:C3B54_111636"/>
<keyword evidence="4 9" id="KW-1003">Cell membrane</keyword>
<feature type="transmembrane region" description="Helical" evidence="9">
    <location>
        <begin position="162"/>
        <end position="183"/>
    </location>
</feature>
<evidence type="ECO:0000256" key="4">
    <source>
        <dbReference type="ARBA" id="ARBA00022475"/>
    </source>
</evidence>
<feature type="transmembrane region" description="Helical" evidence="9">
    <location>
        <begin position="47"/>
        <end position="71"/>
    </location>
</feature>
<sequence length="291" mass="32705">MAKSGTPQPVSWTRTYFRDVFNSGELLWNLTQREVRGKYKRTALGQLWSLANPIAAIIVYTFIFSVVFQVPAQIGDPSGLDNYALWLVCGLLPWLFFQSTITQGVRSIVDNSSLVQKVYFPRLVLPLSLTGAGVVNWSFEMVVLVIALSIFGAFVLPWLPMVALFMLVLAVFAAGLAMILAIANVFFRDLAYLLTVILQFWFYLTPILYPISLVDNQSERWGGLLGTPVTLADVYRLNPMEPYVSIFRDLLYHNTWPAPSAVIAALLWALGTFALGLFYFTKTEKRLAELI</sequence>
<dbReference type="RefSeq" id="WP_104914029.1">
    <property type="nucleotide sequence ID" value="NZ_CP026923.1"/>
</dbReference>
<reference evidence="11 12" key="1">
    <citation type="submission" date="2018-02" db="EMBL/GenBank/DDBJ databases">
        <title>Complete genome of the streamlined marine actinobacterium Pontimonas salivibrio CL-TW6 adapted to coastal planktonic lifestype.</title>
        <authorList>
            <person name="Cho B.C."/>
            <person name="Hardies S.C."/>
            <person name="Jang G.I."/>
            <person name="Hwang C.Y."/>
        </authorList>
    </citation>
    <scope>NUCLEOTIDE SEQUENCE [LARGE SCALE GENOMIC DNA]</scope>
    <source>
        <strain evidence="11 12">CL-TW6</strain>
    </source>
</reference>
<keyword evidence="3 9" id="KW-0813">Transport</keyword>
<evidence type="ECO:0000256" key="8">
    <source>
        <dbReference type="ARBA" id="ARBA00023136"/>
    </source>
</evidence>
<dbReference type="InterPro" id="IPR013525">
    <property type="entry name" value="ABC2_TM"/>
</dbReference>
<organism evidence="11 12">
    <name type="scientific">Pontimonas salivibrio</name>
    <dbReference type="NCBI Taxonomy" id="1159327"/>
    <lineage>
        <taxon>Bacteria</taxon>
        <taxon>Bacillati</taxon>
        <taxon>Actinomycetota</taxon>
        <taxon>Actinomycetes</taxon>
        <taxon>Micrococcales</taxon>
        <taxon>Microbacteriaceae</taxon>
        <taxon>Pontimonas</taxon>
    </lineage>
</organism>
<evidence type="ECO:0000256" key="2">
    <source>
        <dbReference type="ARBA" id="ARBA00007783"/>
    </source>
</evidence>
<dbReference type="AlphaFoldDB" id="A0A2L2BSF3"/>
<evidence type="ECO:0000256" key="5">
    <source>
        <dbReference type="ARBA" id="ARBA00022519"/>
    </source>
</evidence>
<accession>A0A2L2BSF3</accession>
<feature type="transmembrane region" description="Helical" evidence="9">
    <location>
        <begin position="123"/>
        <end position="156"/>
    </location>
</feature>
<dbReference type="Pfam" id="PF01061">
    <property type="entry name" value="ABC2_membrane"/>
    <property type="match status" value="1"/>
</dbReference>
<dbReference type="GO" id="GO:0015920">
    <property type="term" value="P:lipopolysaccharide transport"/>
    <property type="evidence" value="ECO:0007669"/>
    <property type="project" value="TreeGrafter"/>
</dbReference>
<dbReference type="PROSITE" id="PS51012">
    <property type="entry name" value="ABC_TM2"/>
    <property type="match status" value="1"/>
</dbReference>
<evidence type="ECO:0000313" key="11">
    <source>
        <dbReference type="EMBL" id="AVG24571.1"/>
    </source>
</evidence>
<keyword evidence="5" id="KW-0997">Cell inner membrane</keyword>
<feature type="domain" description="ABC transmembrane type-2" evidence="10">
    <location>
        <begin position="44"/>
        <end position="283"/>
    </location>
</feature>
<evidence type="ECO:0000256" key="9">
    <source>
        <dbReference type="RuleBase" id="RU361157"/>
    </source>
</evidence>
<name>A0A2L2BSF3_9MICO</name>
<comment type="subcellular location">
    <subcellularLocation>
        <location evidence="1">Cell inner membrane</location>
        <topology evidence="1">Multi-pass membrane protein</topology>
    </subcellularLocation>
    <subcellularLocation>
        <location evidence="9">Cell membrane</location>
        <topology evidence="9">Multi-pass membrane protein</topology>
    </subcellularLocation>
</comment>
<evidence type="ECO:0000256" key="7">
    <source>
        <dbReference type="ARBA" id="ARBA00022989"/>
    </source>
</evidence>
<keyword evidence="7 9" id="KW-1133">Transmembrane helix</keyword>
<gene>
    <name evidence="11" type="ORF">C3B54_111636</name>
</gene>
<proteinExistence type="inferred from homology"/>
<keyword evidence="6 9" id="KW-0812">Transmembrane</keyword>
<feature type="transmembrane region" description="Helical" evidence="9">
    <location>
        <begin position="258"/>
        <end position="280"/>
    </location>
</feature>
<keyword evidence="12" id="KW-1185">Reference proteome</keyword>
<dbReference type="PANTHER" id="PTHR30413:SF8">
    <property type="entry name" value="TRANSPORT PERMEASE PROTEIN"/>
    <property type="match status" value="1"/>
</dbReference>
<evidence type="ECO:0000313" key="12">
    <source>
        <dbReference type="Proteomes" id="UP000243077"/>
    </source>
</evidence>
<feature type="transmembrane region" description="Helical" evidence="9">
    <location>
        <begin position="190"/>
        <end position="211"/>
    </location>
</feature>
<evidence type="ECO:0000259" key="10">
    <source>
        <dbReference type="PROSITE" id="PS51012"/>
    </source>
</evidence>
<dbReference type="EMBL" id="CP026923">
    <property type="protein sequence ID" value="AVG24571.1"/>
    <property type="molecule type" value="Genomic_DNA"/>
</dbReference>